<feature type="transmembrane region" description="Helical" evidence="1">
    <location>
        <begin position="20"/>
        <end position="40"/>
    </location>
</feature>
<evidence type="ECO:0000313" key="2">
    <source>
        <dbReference type="EMBL" id="OCH90608.1"/>
    </source>
</evidence>
<dbReference type="OrthoDB" id="5386199at2759"/>
<keyword evidence="1" id="KW-0812">Transmembrane</keyword>
<sequence>MSPLLFVLETTSAMPLVARTALVAIALGSSGVSTALIAWCGGPYVTTLRWLPQEGASAGTPALELTTLTLALHLRITRVYDSAFLVPTSRPFATWELAEAFKLSPAEVEVGRRDKTLPREETVAETMDKDGGVVGRWIVRWDEEGTGTCREVGKINRYFNVHQELLDRPLR</sequence>
<keyword evidence="1" id="KW-0472">Membrane</keyword>
<protein>
    <submittedName>
        <fullName evidence="2">Uncharacterized protein</fullName>
    </submittedName>
</protein>
<accession>A0A8E2AUJ5</accession>
<reference evidence="2 3" key="1">
    <citation type="submission" date="2016-07" db="EMBL/GenBank/DDBJ databases">
        <title>Draft genome of the white-rot fungus Obba rivulosa 3A-2.</title>
        <authorList>
            <consortium name="DOE Joint Genome Institute"/>
            <person name="Miettinen O."/>
            <person name="Riley R."/>
            <person name="Acob R."/>
            <person name="Barry K."/>
            <person name="Cullen D."/>
            <person name="De Vries R."/>
            <person name="Hainaut M."/>
            <person name="Hatakka A."/>
            <person name="Henrissat B."/>
            <person name="Hilden K."/>
            <person name="Kuo R."/>
            <person name="Labutti K."/>
            <person name="Lipzen A."/>
            <person name="Makela M.R."/>
            <person name="Sandor L."/>
            <person name="Spatafora J.W."/>
            <person name="Grigoriev I.V."/>
            <person name="Hibbett D.S."/>
        </authorList>
    </citation>
    <scope>NUCLEOTIDE SEQUENCE [LARGE SCALE GENOMIC DNA]</scope>
    <source>
        <strain evidence="2 3">3A-2</strain>
    </source>
</reference>
<proteinExistence type="predicted"/>
<dbReference type="AlphaFoldDB" id="A0A8E2AUJ5"/>
<evidence type="ECO:0000313" key="3">
    <source>
        <dbReference type="Proteomes" id="UP000250043"/>
    </source>
</evidence>
<dbReference type="Proteomes" id="UP000250043">
    <property type="component" value="Unassembled WGS sequence"/>
</dbReference>
<evidence type="ECO:0000256" key="1">
    <source>
        <dbReference type="SAM" id="Phobius"/>
    </source>
</evidence>
<organism evidence="2 3">
    <name type="scientific">Obba rivulosa</name>
    <dbReference type="NCBI Taxonomy" id="1052685"/>
    <lineage>
        <taxon>Eukaryota</taxon>
        <taxon>Fungi</taxon>
        <taxon>Dikarya</taxon>
        <taxon>Basidiomycota</taxon>
        <taxon>Agaricomycotina</taxon>
        <taxon>Agaricomycetes</taxon>
        <taxon>Polyporales</taxon>
        <taxon>Gelatoporiaceae</taxon>
        <taxon>Obba</taxon>
    </lineage>
</organism>
<gene>
    <name evidence="2" type="ORF">OBBRIDRAFT_812647</name>
</gene>
<keyword evidence="1" id="KW-1133">Transmembrane helix</keyword>
<name>A0A8E2AUJ5_9APHY</name>
<dbReference type="EMBL" id="KV722401">
    <property type="protein sequence ID" value="OCH90608.1"/>
    <property type="molecule type" value="Genomic_DNA"/>
</dbReference>
<keyword evidence="3" id="KW-1185">Reference proteome</keyword>